<dbReference type="PROSITE" id="PS00086">
    <property type="entry name" value="CYTOCHROME_P450"/>
    <property type="match status" value="1"/>
</dbReference>
<dbReference type="GO" id="GO:0016491">
    <property type="term" value="F:oxidoreductase activity"/>
    <property type="evidence" value="ECO:0007669"/>
    <property type="project" value="UniProtKB-KW"/>
</dbReference>
<evidence type="ECO:0000313" key="4">
    <source>
        <dbReference type="EMBL" id="MFB9469356.1"/>
    </source>
</evidence>
<sequence length="406" mass="45270">MTIDSAESAETLQTARGCPFAPPEQHVRLLRERPVAKVKLPTGRDAWVATRYEDIRTVLSDPRFSANRRHPAAPRLVNDGSEQPASSPLPKMMLEMDPPEHGPVRRAVVGEFTLRRIAAMRPRIQQIVDEHLDAMLAGPRPADLVHAVALPVPSLVICELLGVPYDDHDFFQTNSAQLLNRRASEQERQHAVLELAIYLDKLITAKEQQPTDDLLGRQIVKQRETGTVDHQALISLAFLLLIGGHETTANMISLGTYLLLQEHPEAAAALREHPEKAEHAVEELLRYFTIAEFAMARVTLEDVELSGTVIPAGSGVLMLANAGNRDPEVFEDPERFDIERGARNHLAFGYGAHQCLGQNLARVELEIFFSTLFRRVPTLRLAVPAEELSFKEEAAVYGMHELPVTW</sequence>
<proteinExistence type="inferred from homology"/>
<dbReference type="InterPro" id="IPR001128">
    <property type="entry name" value="Cyt_P450"/>
</dbReference>
<keyword evidence="2 4" id="KW-0560">Oxidoreductase</keyword>
<feature type="region of interest" description="Disordered" evidence="3">
    <location>
        <begin position="1"/>
        <end position="20"/>
    </location>
</feature>
<dbReference type="PANTHER" id="PTHR46696:SF1">
    <property type="entry name" value="CYTOCHROME P450 YJIB-RELATED"/>
    <property type="match status" value="1"/>
</dbReference>
<dbReference type="InterPro" id="IPR002397">
    <property type="entry name" value="Cyt_P450_B"/>
</dbReference>
<reference evidence="4 5" key="1">
    <citation type="submission" date="2024-09" db="EMBL/GenBank/DDBJ databases">
        <authorList>
            <person name="Sun Q."/>
            <person name="Mori K."/>
        </authorList>
    </citation>
    <scope>NUCLEOTIDE SEQUENCE [LARGE SCALE GENOMIC DNA]</scope>
    <source>
        <strain evidence="4 5">JCM 3324</strain>
    </source>
</reference>
<dbReference type="InterPro" id="IPR036396">
    <property type="entry name" value="Cyt_P450_sf"/>
</dbReference>
<dbReference type="PRINTS" id="PR00385">
    <property type="entry name" value="P450"/>
</dbReference>
<name>A0ABV5NGH4_9ACTN</name>
<keyword evidence="2" id="KW-0408">Iron</keyword>
<keyword evidence="2" id="KW-0503">Monooxygenase</keyword>
<organism evidence="4 5">
    <name type="scientific">Nonomuraea salmonea</name>
    <dbReference type="NCBI Taxonomy" id="46181"/>
    <lineage>
        <taxon>Bacteria</taxon>
        <taxon>Bacillati</taxon>
        <taxon>Actinomycetota</taxon>
        <taxon>Actinomycetes</taxon>
        <taxon>Streptosporangiales</taxon>
        <taxon>Streptosporangiaceae</taxon>
        <taxon>Nonomuraea</taxon>
    </lineage>
</organism>
<dbReference type="Proteomes" id="UP001589568">
    <property type="component" value="Unassembled WGS sequence"/>
</dbReference>
<evidence type="ECO:0000256" key="2">
    <source>
        <dbReference type="RuleBase" id="RU000461"/>
    </source>
</evidence>
<dbReference type="PRINTS" id="PR00359">
    <property type="entry name" value="BP450"/>
</dbReference>
<dbReference type="RefSeq" id="WP_345406941.1">
    <property type="nucleotide sequence ID" value="NZ_BAAAXS010000001.1"/>
</dbReference>
<keyword evidence="5" id="KW-1185">Reference proteome</keyword>
<dbReference type="SUPFAM" id="SSF48264">
    <property type="entry name" value="Cytochrome P450"/>
    <property type="match status" value="1"/>
</dbReference>
<keyword evidence="2" id="KW-0479">Metal-binding</keyword>
<dbReference type="Pfam" id="PF00067">
    <property type="entry name" value="p450"/>
    <property type="match status" value="1"/>
</dbReference>
<dbReference type="EC" id="1.14.-.-" evidence="4"/>
<dbReference type="PANTHER" id="PTHR46696">
    <property type="entry name" value="P450, PUTATIVE (EUROFUNG)-RELATED"/>
    <property type="match status" value="1"/>
</dbReference>
<dbReference type="Gene3D" id="1.10.630.10">
    <property type="entry name" value="Cytochrome P450"/>
    <property type="match status" value="1"/>
</dbReference>
<protein>
    <submittedName>
        <fullName evidence="4">Cytochrome P450</fullName>
        <ecNumber evidence="4">1.14.-.-</ecNumber>
    </submittedName>
</protein>
<evidence type="ECO:0000313" key="5">
    <source>
        <dbReference type="Proteomes" id="UP001589568"/>
    </source>
</evidence>
<dbReference type="InterPro" id="IPR017972">
    <property type="entry name" value="Cyt_P450_CS"/>
</dbReference>
<gene>
    <name evidence="4" type="ORF">ACFFR3_07545</name>
</gene>
<evidence type="ECO:0000256" key="1">
    <source>
        <dbReference type="ARBA" id="ARBA00010617"/>
    </source>
</evidence>
<feature type="region of interest" description="Disordered" evidence="3">
    <location>
        <begin position="66"/>
        <end position="89"/>
    </location>
</feature>
<keyword evidence="2" id="KW-0349">Heme</keyword>
<dbReference type="EMBL" id="JBHMCF010000008">
    <property type="protein sequence ID" value="MFB9469356.1"/>
    <property type="molecule type" value="Genomic_DNA"/>
</dbReference>
<comment type="similarity">
    <text evidence="1 2">Belongs to the cytochrome P450 family.</text>
</comment>
<evidence type="ECO:0000256" key="3">
    <source>
        <dbReference type="SAM" id="MobiDB-lite"/>
    </source>
</evidence>
<accession>A0ABV5NGH4</accession>
<comment type="caution">
    <text evidence="4">The sequence shown here is derived from an EMBL/GenBank/DDBJ whole genome shotgun (WGS) entry which is preliminary data.</text>
</comment>
<dbReference type="CDD" id="cd11030">
    <property type="entry name" value="CYP105-like"/>
    <property type="match status" value="1"/>
</dbReference>